<dbReference type="SMART" id="SM00823">
    <property type="entry name" value="PKS_PP"/>
    <property type="match status" value="1"/>
</dbReference>
<evidence type="ECO:0000256" key="6">
    <source>
        <dbReference type="PROSITE-ProRule" id="PRU01363"/>
    </source>
</evidence>
<dbReference type="InterPro" id="IPR036291">
    <property type="entry name" value="NAD(P)-bd_dom_sf"/>
</dbReference>
<feature type="active site" description="Proton acceptor; for dehydratase activity" evidence="6">
    <location>
        <position position="967"/>
    </location>
</feature>
<dbReference type="SMART" id="SM00825">
    <property type="entry name" value="PKS_KS"/>
    <property type="match status" value="1"/>
</dbReference>
<dbReference type="InterPro" id="IPR016036">
    <property type="entry name" value="Malonyl_transacylase_ACP-bd"/>
</dbReference>
<evidence type="ECO:0000259" key="8">
    <source>
        <dbReference type="PROSITE" id="PS52004"/>
    </source>
</evidence>
<dbReference type="PANTHER" id="PTHR43775:SF29">
    <property type="entry name" value="ASPERFURANONE POLYKETIDE SYNTHASE AFOG-RELATED"/>
    <property type="match status" value="1"/>
</dbReference>
<evidence type="ECO:0000313" key="11">
    <source>
        <dbReference type="Proteomes" id="UP000186955"/>
    </source>
</evidence>
<dbReference type="Pfam" id="PF00698">
    <property type="entry name" value="Acyl_transf_1"/>
    <property type="match status" value="1"/>
</dbReference>
<dbReference type="Gene3D" id="3.10.129.110">
    <property type="entry name" value="Polyketide synthase dehydratase"/>
    <property type="match status" value="1"/>
</dbReference>
<keyword evidence="3" id="KW-0489">Methyltransferase</keyword>
<dbReference type="InterPro" id="IPR029063">
    <property type="entry name" value="SAM-dependent_MTases_sf"/>
</dbReference>
<comment type="caution">
    <text evidence="10">The sequence shown here is derived from an EMBL/GenBank/DDBJ whole genome shotgun (WGS) entry which is preliminary data.</text>
</comment>
<dbReference type="CDD" id="cd00833">
    <property type="entry name" value="PKS"/>
    <property type="match status" value="1"/>
</dbReference>
<dbReference type="SUPFAM" id="SSF55048">
    <property type="entry name" value="Probable ACP-binding domain of malonyl-CoA ACP transacylase"/>
    <property type="match status" value="1"/>
</dbReference>
<dbReference type="GO" id="GO:0004312">
    <property type="term" value="F:fatty acid synthase activity"/>
    <property type="evidence" value="ECO:0007669"/>
    <property type="project" value="TreeGrafter"/>
</dbReference>
<dbReference type="InterPro" id="IPR020843">
    <property type="entry name" value="ER"/>
</dbReference>
<dbReference type="InterPro" id="IPR020841">
    <property type="entry name" value="PKS_Beta-ketoAc_synthase_dom"/>
</dbReference>
<dbReference type="InterPro" id="IPR011032">
    <property type="entry name" value="GroES-like_sf"/>
</dbReference>
<dbReference type="InterPro" id="IPR020806">
    <property type="entry name" value="PKS_PP-bd"/>
</dbReference>
<evidence type="ECO:0000259" key="7">
    <source>
        <dbReference type="PROSITE" id="PS50075"/>
    </source>
</evidence>
<feature type="domain" description="PKS/mFAS DH" evidence="9">
    <location>
        <begin position="935"/>
        <end position="1257"/>
    </location>
</feature>
<dbReference type="SUPFAM" id="SSF50129">
    <property type="entry name" value="GroES-like"/>
    <property type="match status" value="1"/>
</dbReference>
<dbReference type="SUPFAM" id="SSF47336">
    <property type="entry name" value="ACP-like"/>
    <property type="match status" value="1"/>
</dbReference>
<dbReference type="GO" id="GO:1901336">
    <property type="term" value="P:lactone biosynthetic process"/>
    <property type="evidence" value="ECO:0007669"/>
    <property type="project" value="UniProtKB-ARBA"/>
</dbReference>
<dbReference type="PROSITE" id="PS00012">
    <property type="entry name" value="PHOSPHOPANTETHEINE"/>
    <property type="match status" value="1"/>
</dbReference>
<dbReference type="SUPFAM" id="SSF53901">
    <property type="entry name" value="Thiolase-like"/>
    <property type="match status" value="1"/>
</dbReference>
<dbReference type="SMART" id="SM00829">
    <property type="entry name" value="PKS_ER"/>
    <property type="match status" value="1"/>
</dbReference>
<dbReference type="Gene3D" id="1.10.1200.10">
    <property type="entry name" value="ACP-like"/>
    <property type="match status" value="1"/>
</dbReference>
<evidence type="ECO:0000313" key="10">
    <source>
        <dbReference type="EMBL" id="OKP05835.1"/>
    </source>
</evidence>
<accession>A0A1Q5U037</accession>
<evidence type="ECO:0000256" key="2">
    <source>
        <dbReference type="ARBA" id="ARBA00022553"/>
    </source>
</evidence>
<protein>
    <submittedName>
        <fullName evidence="10">Lovastatin diketide synthase LovF</fullName>
    </submittedName>
</protein>
<feature type="domain" description="Ketosynthase family 3 (KS3)" evidence="8">
    <location>
        <begin position="10"/>
        <end position="409"/>
    </location>
</feature>
<dbReference type="Pfam" id="PF00109">
    <property type="entry name" value="ketoacyl-synt"/>
    <property type="match status" value="1"/>
</dbReference>
<dbReference type="Gene3D" id="3.90.180.10">
    <property type="entry name" value="Medium-chain alcohol dehydrogenases, catalytic domain"/>
    <property type="match status" value="1"/>
</dbReference>
<evidence type="ECO:0000259" key="9">
    <source>
        <dbReference type="PROSITE" id="PS52019"/>
    </source>
</evidence>
<dbReference type="InterPro" id="IPR049552">
    <property type="entry name" value="PKS_DH_N"/>
</dbReference>
<keyword evidence="5" id="KW-0511">Multifunctional enzyme</keyword>
<dbReference type="InterPro" id="IPR032821">
    <property type="entry name" value="PKS_assoc"/>
</dbReference>
<keyword evidence="11" id="KW-1185">Reference proteome</keyword>
<dbReference type="GO" id="GO:0031177">
    <property type="term" value="F:phosphopantetheine binding"/>
    <property type="evidence" value="ECO:0007669"/>
    <property type="project" value="InterPro"/>
</dbReference>
<dbReference type="InterPro" id="IPR014031">
    <property type="entry name" value="Ketoacyl_synth_C"/>
</dbReference>
<dbReference type="SUPFAM" id="SSF52151">
    <property type="entry name" value="FabD/lysophospholipase-like"/>
    <property type="match status" value="1"/>
</dbReference>
<dbReference type="Pfam" id="PF23114">
    <property type="entry name" value="NAD-bd_HRPKS_sdrA"/>
    <property type="match status" value="1"/>
</dbReference>
<dbReference type="InterPro" id="IPR001227">
    <property type="entry name" value="Ac_transferase_dom_sf"/>
</dbReference>
<dbReference type="InterPro" id="IPR009081">
    <property type="entry name" value="PP-bd_ACP"/>
</dbReference>
<keyword evidence="1" id="KW-0596">Phosphopantetheine</keyword>
<feature type="domain" description="Carrier" evidence="7">
    <location>
        <begin position="2481"/>
        <end position="2562"/>
    </location>
</feature>
<dbReference type="GO" id="GO:0008168">
    <property type="term" value="F:methyltransferase activity"/>
    <property type="evidence" value="ECO:0007669"/>
    <property type="project" value="UniProtKB-KW"/>
</dbReference>
<reference evidence="10 11" key="1">
    <citation type="submission" date="2016-10" db="EMBL/GenBank/DDBJ databases">
        <title>Genome sequence of the ascomycete fungus Penicillium subrubescens.</title>
        <authorList>
            <person name="De Vries R.P."/>
            <person name="Peng M."/>
            <person name="Dilokpimol A."/>
            <person name="Hilden K."/>
            <person name="Makela M.R."/>
            <person name="Grigoriev I."/>
            <person name="Riley R."/>
            <person name="Granchi Z."/>
        </authorList>
    </citation>
    <scope>NUCLEOTIDE SEQUENCE [LARGE SCALE GENOMIC DNA]</scope>
    <source>
        <strain evidence="10 11">CBS 132785</strain>
    </source>
</reference>
<dbReference type="InterPro" id="IPR016039">
    <property type="entry name" value="Thiolase-like"/>
</dbReference>
<dbReference type="Pfam" id="PF08659">
    <property type="entry name" value="KR"/>
    <property type="match status" value="1"/>
</dbReference>
<feature type="region of interest" description="N-terminal hotdog fold" evidence="6">
    <location>
        <begin position="935"/>
        <end position="1078"/>
    </location>
</feature>
<dbReference type="PROSITE" id="PS52019">
    <property type="entry name" value="PKS_MFAS_DH"/>
    <property type="match status" value="1"/>
</dbReference>
<feature type="region of interest" description="C-terminal hotdog fold" evidence="6">
    <location>
        <begin position="1098"/>
        <end position="1257"/>
    </location>
</feature>
<dbReference type="SMART" id="SM00827">
    <property type="entry name" value="PKS_AT"/>
    <property type="match status" value="1"/>
</dbReference>
<dbReference type="STRING" id="1316194.A0A1Q5U037"/>
<dbReference type="InterPro" id="IPR036736">
    <property type="entry name" value="ACP-like_sf"/>
</dbReference>
<dbReference type="InterPro" id="IPR049551">
    <property type="entry name" value="PKS_DH_C"/>
</dbReference>
<keyword evidence="4" id="KW-0808">Transferase</keyword>
<dbReference type="GO" id="GO:0006633">
    <property type="term" value="P:fatty acid biosynthetic process"/>
    <property type="evidence" value="ECO:0007669"/>
    <property type="project" value="TreeGrafter"/>
</dbReference>
<dbReference type="GO" id="GO:0032259">
    <property type="term" value="P:methylation"/>
    <property type="evidence" value="ECO:0007669"/>
    <property type="project" value="UniProtKB-KW"/>
</dbReference>
<dbReference type="PROSITE" id="PS50075">
    <property type="entry name" value="CARRIER"/>
    <property type="match status" value="1"/>
</dbReference>
<evidence type="ECO:0000256" key="5">
    <source>
        <dbReference type="ARBA" id="ARBA00023268"/>
    </source>
</evidence>
<dbReference type="Pfam" id="PF14765">
    <property type="entry name" value="PS-DH"/>
    <property type="match status" value="1"/>
</dbReference>
<organism evidence="10 11">
    <name type="scientific">Penicillium subrubescens</name>
    <dbReference type="NCBI Taxonomy" id="1316194"/>
    <lineage>
        <taxon>Eukaryota</taxon>
        <taxon>Fungi</taxon>
        <taxon>Dikarya</taxon>
        <taxon>Ascomycota</taxon>
        <taxon>Pezizomycotina</taxon>
        <taxon>Eurotiomycetes</taxon>
        <taxon>Eurotiomycetidae</taxon>
        <taxon>Eurotiales</taxon>
        <taxon>Aspergillaceae</taxon>
        <taxon>Penicillium</taxon>
    </lineage>
</organism>
<dbReference type="InterPro" id="IPR006162">
    <property type="entry name" value="Ppantetheine_attach_site"/>
</dbReference>
<dbReference type="InterPro" id="IPR049900">
    <property type="entry name" value="PKS_mFAS_DH"/>
</dbReference>
<dbReference type="InterPro" id="IPR013968">
    <property type="entry name" value="PKS_KR"/>
</dbReference>
<dbReference type="Pfam" id="PF16197">
    <property type="entry name" value="KAsynt_C_assoc"/>
    <property type="match status" value="1"/>
</dbReference>
<sequence>MGSAGPAWASEPIAIIGIGCKFAGEASNPSGLWDLLAEGKSAWSEISASRFNPKGAYHPNNEKLSTTLDPQFRLQLESVYEALENAGLPLAQVAGTNTSVFAGTFVHDYRDSLIRDEDNLPRYLLTGSGTAMASNRISHFFDFRGASMTIDTGCSTALVALHQAVQSLRSKESDMSVVGGTNILINPDNFKAMGSLGFLSPDGRCFAFDSRANGYGRGEGVATIVIKRLRDAIANGDPIRSVIRETLLNQDGKTETITSPSKDAQQSLMRDCYARACIDPLGTQYFEAHGTGTPTGDPIEVGSIASVFQGKKRSAIEPLRIGSVKTNIGHTEATSGLASVIKVTLAMEHGMIPPSINFKNPNPKLSLEEWGIKVARELEDWPALPGTVRRASVNNFGYGGSNSHVIMEDGEYWLQSLGTGAFSKSNGAQNGIDSLPSPSYETNLFILSGKDELTTKAIVSNLKKFLDEQEKKGLSESDAKALLQQLSYTLGQRRTVFPWIATYPLSITQGIAAAATALESRNFRASKVASLQPRIGMVFTGQGAQWYAMGRELITAYPVFGASIKEADAILKDLGADWSLMEELHRDAESTRVNGTGFSIPICVAVQISLVRLMDTWGIKPTAVTSHSSGEIAAAYAVGAITLRRAMGIAYFRSKLAADLSQRSTAKGGMIAVGLGHREAERYLKNLTSDTKAVVACINSPSSTTVAGDLPAVLELEEVLQKDGVFGRRLRVETAYHSHHMAPIAEDYRKALRNMQDGGAKMGNRTDSIVYASPVTGYRVTNATTVADADHWVASLLKPVLFVDAFTEMVLGDFDPESDASPSSIDLVVEVGPHTALGGPIQEVLGLPDFEGIKLPYYGCLVRHTNAMDSLQALAANLIREGYPVDMEAINFPHGKGSEIRVLTNLPPYPWNHSVRHWIEPRVNKALRERSQAPHHLLGQLVPGTNLNVPSWRHILRPTESLWVRDHMIQSNILYPGCGFISLAIEAVRQQIDLIAEEQGESSPREIAGYQIRDVDVLQALVIPDTTDGLEIQTVLRPADEKAIGVRGWKQFEIYSVTADNEWTQHAHGLILVEFGDPQQATGLGLEKNKKRLDPTAGYAKRIEPDDMWNVLTALGLQYGPTFRNIKSIIQSGKEMRSISEIVVPDTSVAKELPYNHVVHPALLDAAAQATFTALPGAESRQDSPRVFQSIERIWISSKISSQIGHAFQADTFLHRADAQGIEADITMVDKDAGDGTKPVLEIKNLIFSSLGRSASTGDDKPWEKQLCTTVHWAPDASLGIQTASLRHELDQDEIRSITDLRRVCLYFIQEALATISADEVRQVGPELEKFYTWMQDQETKAKEGKLGPGSATWLLDTKAEREIRTDLVAKASVKGSIVCRLGQNLHAILRGEKAMELILDDGLLEQYKQQDHPRTLSQAAALLRQIVHRNPRASILEIEALSSDSTLGMLQALGTTESGGPLAASYHIAKKSWDEESQTAALGEFAAWSDILALETLDIKKDPSTQALELQAYDLVIADRSLSSNNSITDCLGHVHSLIKPGGKLLLVETTQDDLDRQFVFGLLSEWWQDNDELAGEHCPSLSLQSWEHSLKASGFSGVDVHIPDCEAIEMYTTSAMLATVPFATPTQPPPSQDIVLITSNKAEPALDSTWLASLQHEISEAGSGAGSRPNIFAIESLPLASLAGKICVFVAEIEKSLLRDLDTETMEGIRTMVMNSKGLLWVTRGAAVDCQDPELALAQGFLRALRNEYPTRLFATLDLDPVTPIWSVDSVPAILQVLQASFGSTASEKSYTVDPQPGDFEYAVRDGVILIPRILKNQVRSKAVSPDDVADQGPSTLVSQPLYQLDRPLSMHVGMPGLMDTIAFDDDPAMAAINDKSALPSNLIEVEPRAYGVNFRDVMVAMGQLHERVMGLECSGIIKRVGAEAAIHGYAVGDKVFCLLRGPFGSRVRVEWTNVAHMPEGLSFEDAASLPVIFCTAYICLIDMARLRRGQTVLIHAAAGGVGQAAIMIAKHLGLEIYATVGSAEKRDLVKTKYGIPDDHIFSSRDASFAAGVLAATHGRGVDAVVNSLAGPLLQESFNVLAPFGHFLEIGKRDLEINSHLEMRPFTRQVSFSAFYLLASMQHSPLEVHRVLNAITQLLESQAIAPVHPVTAFPMGDFAKAFRLLQTGKHMGKVVLSTGPQEMVPVRPRTPTAKFSPEVSYLIVGGLGGIGRSIAHWMVARGAKNLIFMSRSAGRGGHNRVFLNDLRATGALVGAVSCNVSDKDDLIRALRRCEEIGLPPVRGVIQAAMVLQDTVFEQMSLANWQAAVQPKVHGTWNLHQAFDTPGSLDFFVILSSVVGVTGNASQANYAAAGSYQDALARWRVARGLPAVAIDLGAVKGIGVAQETAGVLSRLQRIGHIPINEEQVLAVLDSAILSPYEPQVVIGLHTGPGSHWKIDGDSPLGRDARFVALQPAEGGQKNAGAADGSGSLGSRLAAASSSVEAVDLVGVAIAEKLSDIFMLPASDIDLANKPAHFGIDSLVSVELRNMLLQHAGAEVSIFGIMQSPSLAALAADVAAKSTHVQWDRFKA</sequence>
<dbReference type="PROSITE" id="PS52004">
    <property type="entry name" value="KS3_2"/>
    <property type="match status" value="1"/>
</dbReference>
<dbReference type="Gene3D" id="3.40.366.10">
    <property type="entry name" value="Malonyl-Coenzyme A Acyl Carrier Protein, domain 2"/>
    <property type="match status" value="1"/>
</dbReference>
<dbReference type="Gene3D" id="3.40.50.150">
    <property type="entry name" value="Vaccinia Virus protein VP39"/>
    <property type="match status" value="1"/>
</dbReference>
<evidence type="ECO:0000256" key="3">
    <source>
        <dbReference type="ARBA" id="ARBA00022603"/>
    </source>
</evidence>
<name>A0A1Q5U037_9EURO</name>
<dbReference type="SUPFAM" id="SSF51735">
    <property type="entry name" value="NAD(P)-binding Rossmann-fold domains"/>
    <property type="match status" value="2"/>
</dbReference>
<dbReference type="InterPro" id="IPR016035">
    <property type="entry name" value="Acyl_Trfase/lysoPLipase"/>
</dbReference>
<dbReference type="CDD" id="cd05195">
    <property type="entry name" value="enoyl_red"/>
    <property type="match status" value="1"/>
</dbReference>
<dbReference type="Pfam" id="PF13489">
    <property type="entry name" value="Methyltransf_23"/>
    <property type="match status" value="1"/>
</dbReference>
<dbReference type="Pfam" id="PF02801">
    <property type="entry name" value="Ketoacyl-synt_C"/>
    <property type="match status" value="1"/>
</dbReference>
<dbReference type="FunFam" id="3.40.50.720:FF:000209">
    <property type="entry name" value="Polyketide synthase Pks12"/>
    <property type="match status" value="1"/>
</dbReference>
<dbReference type="GO" id="GO:0030639">
    <property type="term" value="P:polyketide biosynthetic process"/>
    <property type="evidence" value="ECO:0007669"/>
    <property type="project" value="UniProtKB-ARBA"/>
</dbReference>
<dbReference type="InterPro" id="IPR042104">
    <property type="entry name" value="PKS_dehydratase_sf"/>
</dbReference>
<dbReference type="Pfam" id="PF13602">
    <property type="entry name" value="ADH_zinc_N_2"/>
    <property type="match status" value="1"/>
</dbReference>
<dbReference type="InterPro" id="IPR056501">
    <property type="entry name" value="NAD-bd_HRPKS_sdrA"/>
</dbReference>
<dbReference type="Pfam" id="PF00550">
    <property type="entry name" value="PP-binding"/>
    <property type="match status" value="1"/>
</dbReference>
<dbReference type="InterPro" id="IPR057326">
    <property type="entry name" value="KR_dom"/>
</dbReference>
<keyword evidence="2" id="KW-0597">Phosphoprotein</keyword>
<dbReference type="InterPro" id="IPR050091">
    <property type="entry name" value="PKS_NRPS_Biosynth_Enz"/>
</dbReference>
<dbReference type="SMART" id="SM00826">
    <property type="entry name" value="PKS_DH"/>
    <property type="match status" value="1"/>
</dbReference>
<dbReference type="Pfam" id="PF21089">
    <property type="entry name" value="PKS_DH_N"/>
    <property type="match status" value="1"/>
</dbReference>
<dbReference type="Proteomes" id="UP000186955">
    <property type="component" value="Unassembled WGS sequence"/>
</dbReference>
<dbReference type="InterPro" id="IPR014043">
    <property type="entry name" value="Acyl_transferase_dom"/>
</dbReference>
<dbReference type="InterPro" id="IPR020807">
    <property type="entry name" value="PKS_DH"/>
</dbReference>
<proteinExistence type="predicted"/>
<dbReference type="InterPro" id="IPR014030">
    <property type="entry name" value="Ketoacyl_synth_N"/>
</dbReference>
<dbReference type="Gene3D" id="3.40.50.720">
    <property type="entry name" value="NAD(P)-binding Rossmann-like Domain"/>
    <property type="match status" value="3"/>
</dbReference>
<dbReference type="Gene3D" id="3.40.47.10">
    <property type="match status" value="1"/>
</dbReference>
<evidence type="ECO:0000256" key="4">
    <source>
        <dbReference type="ARBA" id="ARBA00022679"/>
    </source>
</evidence>
<dbReference type="SMART" id="SM00822">
    <property type="entry name" value="PKS_KR"/>
    <property type="match status" value="1"/>
</dbReference>
<feature type="active site" description="Proton donor; for dehydratase activity" evidence="6">
    <location>
        <position position="1165"/>
    </location>
</feature>
<dbReference type="GO" id="GO:0016491">
    <property type="term" value="F:oxidoreductase activity"/>
    <property type="evidence" value="ECO:0007669"/>
    <property type="project" value="InterPro"/>
</dbReference>
<dbReference type="EMBL" id="MNBE01000602">
    <property type="protein sequence ID" value="OKP05835.1"/>
    <property type="molecule type" value="Genomic_DNA"/>
</dbReference>
<gene>
    <name evidence="10" type="ORF">PENSUB_6555</name>
</gene>
<dbReference type="SUPFAM" id="SSF53335">
    <property type="entry name" value="S-adenosyl-L-methionine-dependent methyltransferases"/>
    <property type="match status" value="1"/>
</dbReference>
<evidence type="ECO:0000256" key="1">
    <source>
        <dbReference type="ARBA" id="ARBA00022450"/>
    </source>
</evidence>
<dbReference type="PANTHER" id="PTHR43775">
    <property type="entry name" value="FATTY ACID SYNTHASE"/>
    <property type="match status" value="1"/>
</dbReference>